<sequence length="405" mass="44175">MPASWTPWCRRRTPRKLPTPSPTPASAWSRGRPTRCWRKGAASFCRKSFAFVWDKASPEAHAGLHCSTVRRRLTYGVSFLLAVLATGTLGYHFIEGASLWDAFYMTVITITTVGYREVFPLSLAGQVFTVLLLVAGLGLIFVVATEIGRSMLEGEIRRVLGRMRRSRILDRVRDHEVVCGYGRMGRAVVEALRQAGRPFVVVEKNLEKVASLDEMGVAVVRGDATQEEVLVAAGVPRARGLVACLADDAHNVYTVLTARSLNPGLFIVARASEDGAEQRLLRAGANRVVNPYRLGGLRLAHVLTKPAVVDFLELSLGPRGQGLELEEAAIEEESPLVGKSLQELDLRRKFHIGVVAVQRGQEFVPNPEASFRLTAGDVLVVIGAKESLEAFEKTLLGANPKGGNS</sequence>
<feature type="transmembrane region" description="Helical" evidence="3">
    <location>
        <begin position="73"/>
        <end position="94"/>
    </location>
</feature>
<dbReference type="Gene3D" id="3.40.50.720">
    <property type="entry name" value="NAD(P)-binding Rossmann-like Domain"/>
    <property type="match status" value="1"/>
</dbReference>
<comment type="caution">
    <text evidence="6">The sequence shown here is derived from an EMBL/GenBank/DDBJ whole genome shotgun (WGS) entry which is preliminary data.</text>
</comment>
<keyword evidence="3" id="KW-0472">Membrane</keyword>
<dbReference type="Pfam" id="PF02254">
    <property type="entry name" value="TrkA_N"/>
    <property type="match status" value="1"/>
</dbReference>
<dbReference type="PANTHER" id="PTHR43833:SF9">
    <property type="entry name" value="POTASSIUM CHANNEL PROTEIN YUGO-RELATED"/>
    <property type="match status" value="1"/>
</dbReference>
<accession>A0A7C2SMK4</accession>
<gene>
    <name evidence="6" type="ORF">ENQ31_06485</name>
</gene>
<dbReference type="GO" id="GO:0005886">
    <property type="term" value="C:plasma membrane"/>
    <property type="evidence" value="ECO:0007669"/>
    <property type="project" value="UniProtKB-SubCell"/>
</dbReference>
<reference evidence="6" key="1">
    <citation type="journal article" date="2020" name="mSystems">
        <title>Genome- and Community-Level Interaction Insights into Carbon Utilization and Element Cycling Functions of Hydrothermarchaeota in Hydrothermal Sediment.</title>
        <authorList>
            <person name="Zhou Z."/>
            <person name="Liu Y."/>
            <person name="Xu W."/>
            <person name="Pan J."/>
            <person name="Luo Z.H."/>
            <person name="Li M."/>
        </authorList>
    </citation>
    <scope>NUCLEOTIDE SEQUENCE [LARGE SCALE GENOMIC DNA]</scope>
    <source>
        <strain evidence="6">SpSt-299</strain>
    </source>
</reference>
<dbReference type="AlphaFoldDB" id="A0A7C2SMK4"/>
<dbReference type="InterPro" id="IPR036721">
    <property type="entry name" value="RCK_C_sf"/>
</dbReference>
<name>A0A7C2SMK4_9BACT</name>
<dbReference type="SUPFAM" id="SSF116726">
    <property type="entry name" value="TrkA C-terminal domain-like"/>
    <property type="match status" value="1"/>
</dbReference>
<proteinExistence type="predicted"/>
<keyword evidence="3" id="KW-1133">Transmembrane helix</keyword>
<dbReference type="Gene3D" id="1.10.287.70">
    <property type="match status" value="1"/>
</dbReference>
<dbReference type="SUPFAM" id="SSF51735">
    <property type="entry name" value="NAD(P)-binding Rossmann-fold domains"/>
    <property type="match status" value="1"/>
</dbReference>
<evidence type="ECO:0000259" key="4">
    <source>
        <dbReference type="PROSITE" id="PS51201"/>
    </source>
</evidence>
<evidence type="ECO:0000256" key="3">
    <source>
        <dbReference type="SAM" id="Phobius"/>
    </source>
</evidence>
<dbReference type="InterPro" id="IPR006037">
    <property type="entry name" value="RCK_C"/>
</dbReference>
<keyword evidence="6" id="KW-0813">Transport</keyword>
<evidence type="ECO:0000256" key="1">
    <source>
        <dbReference type="ARBA" id="ARBA00004651"/>
    </source>
</evidence>
<dbReference type="GO" id="GO:0008324">
    <property type="term" value="F:monoatomic cation transmembrane transporter activity"/>
    <property type="evidence" value="ECO:0007669"/>
    <property type="project" value="InterPro"/>
</dbReference>
<dbReference type="Gene3D" id="3.30.70.1450">
    <property type="entry name" value="Regulator of K+ conductance, C-terminal domain"/>
    <property type="match status" value="1"/>
</dbReference>
<comment type="subcellular location">
    <subcellularLocation>
        <location evidence="1">Cell membrane</location>
        <topology evidence="1">Multi-pass membrane protein</topology>
    </subcellularLocation>
</comment>
<evidence type="ECO:0000256" key="2">
    <source>
        <dbReference type="SAM" id="MobiDB-lite"/>
    </source>
</evidence>
<evidence type="ECO:0000313" key="6">
    <source>
        <dbReference type="EMBL" id="HET47795.1"/>
    </source>
</evidence>
<dbReference type="InterPro" id="IPR003148">
    <property type="entry name" value="RCK_N"/>
</dbReference>
<dbReference type="PROSITE" id="PS51201">
    <property type="entry name" value="RCK_N"/>
    <property type="match status" value="1"/>
</dbReference>
<dbReference type="PANTHER" id="PTHR43833">
    <property type="entry name" value="POTASSIUM CHANNEL PROTEIN 2-RELATED-RELATED"/>
    <property type="match status" value="1"/>
</dbReference>
<dbReference type="InterPro" id="IPR036291">
    <property type="entry name" value="NAD(P)-bd_dom_sf"/>
</dbReference>
<keyword evidence="6" id="KW-0407">Ion channel</keyword>
<feature type="region of interest" description="Disordered" evidence="2">
    <location>
        <begin position="11"/>
        <end position="30"/>
    </location>
</feature>
<feature type="domain" description="RCK C-terminal" evidence="5">
    <location>
        <begin position="309"/>
        <end position="397"/>
    </location>
</feature>
<dbReference type="InterPro" id="IPR013099">
    <property type="entry name" value="K_chnl_dom"/>
</dbReference>
<dbReference type="Pfam" id="PF07885">
    <property type="entry name" value="Ion_trans_2"/>
    <property type="match status" value="1"/>
</dbReference>
<dbReference type="GO" id="GO:0006813">
    <property type="term" value="P:potassium ion transport"/>
    <property type="evidence" value="ECO:0007669"/>
    <property type="project" value="InterPro"/>
</dbReference>
<dbReference type="SUPFAM" id="SSF81324">
    <property type="entry name" value="Voltage-gated potassium channels"/>
    <property type="match status" value="1"/>
</dbReference>
<dbReference type="Pfam" id="PF02080">
    <property type="entry name" value="TrkA_C"/>
    <property type="match status" value="1"/>
</dbReference>
<dbReference type="InterPro" id="IPR050721">
    <property type="entry name" value="Trk_Ktr_HKT_K-transport"/>
</dbReference>
<evidence type="ECO:0000259" key="5">
    <source>
        <dbReference type="PROSITE" id="PS51202"/>
    </source>
</evidence>
<organism evidence="6">
    <name type="scientific">Thermoanaerobaculum aquaticum</name>
    <dbReference type="NCBI Taxonomy" id="1312852"/>
    <lineage>
        <taxon>Bacteria</taxon>
        <taxon>Pseudomonadati</taxon>
        <taxon>Acidobacteriota</taxon>
        <taxon>Thermoanaerobaculia</taxon>
        <taxon>Thermoanaerobaculales</taxon>
        <taxon>Thermoanaerobaculaceae</taxon>
        <taxon>Thermoanaerobaculum</taxon>
    </lineage>
</organism>
<protein>
    <submittedName>
        <fullName evidence="6">Potassium channel protein</fullName>
    </submittedName>
</protein>
<keyword evidence="6" id="KW-0406">Ion transport</keyword>
<keyword evidence="3" id="KW-0812">Transmembrane</keyword>
<feature type="transmembrane region" description="Helical" evidence="3">
    <location>
        <begin position="123"/>
        <end position="144"/>
    </location>
</feature>
<dbReference type="PROSITE" id="PS51202">
    <property type="entry name" value="RCK_C"/>
    <property type="match status" value="1"/>
</dbReference>
<dbReference type="EMBL" id="DSMR01000471">
    <property type="protein sequence ID" value="HET47795.1"/>
    <property type="molecule type" value="Genomic_DNA"/>
</dbReference>
<feature type="domain" description="RCK N-terminal" evidence="4">
    <location>
        <begin position="173"/>
        <end position="290"/>
    </location>
</feature>